<feature type="region of interest" description="Disordered" evidence="4">
    <location>
        <begin position="1"/>
        <end position="39"/>
    </location>
</feature>
<dbReference type="PANTHER" id="PTHR19857:SF8">
    <property type="entry name" value="ANGIO-ASSOCIATED MIGRATORY CELL PROTEIN"/>
    <property type="match status" value="1"/>
</dbReference>
<dbReference type="PROSITE" id="PS50294">
    <property type="entry name" value="WD_REPEATS_REGION"/>
    <property type="match status" value="1"/>
</dbReference>
<organism evidence="6 7">
    <name type="scientific">Parthenolecanium corni</name>
    <dbReference type="NCBI Taxonomy" id="536013"/>
    <lineage>
        <taxon>Eukaryota</taxon>
        <taxon>Metazoa</taxon>
        <taxon>Ecdysozoa</taxon>
        <taxon>Arthropoda</taxon>
        <taxon>Hexapoda</taxon>
        <taxon>Insecta</taxon>
        <taxon>Pterygota</taxon>
        <taxon>Neoptera</taxon>
        <taxon>Paraneoptera</taxon>
        <taxon>Hemiptera</taxon>
        <taxon>Sternorrhyncha</taxon>
        <taxon>Coccoidea</taxon>
        <taxon>Coccidae</taxon>
        <taxon>Parthenolecanium</taxon>
    </lineage>
</organism>
<feature type="repeat" description="WD" evidence="3">
    <location>
        <begin position="394"/>
        <end position="428"/>
    </location>
</feature>
<evidence type="ECO:0000313" key="7">
    <source>
        <dbReference type="Proteomes" id="UP001367676"/>
    </source>
</evidence>
<dbReference type="InterPro" id="IPR001680">
    <property type="entry name" value="WD40_rpt"/>
</dbReference>
<dbReference type="EMBL" id="JBBCAQ010000034">
    <property type="protein sequence ID" value="KAK7580607.1"/>
    <property type="molecule type" value="Genomic_DNA"/>
</dbReference>
<evidence type="ECO:0000256" key="3">
    <source>
        <dbReference type="PROSITE-ProRule" id="PRU00221"/>
    </source>
</evidence>
<keyword evidence="7" id="KW-1185">Reference proteome</keyword>
<feature type="repeat" description="WD" evidence="3">
    <location>
        <begin position="101"/>
        <end position="143"/>
    </location>
</feature>
<gene>
    <name evidence="6" type="ORF">V9T40_001236</name>
</gene>
<dbReference type="PANTHER" id="PTHR19857">
    <property type="entry name" value="MITOCHONDRIAL DIVISION PROTEIN 1-RELATED"/>
    <property type="match status" value="1"/>
</dbReference>
<protein>
    <recommendedName>
        <fullName evidence="8">Angio-associated migratory cell protein</fullName>
    </recommendedName>
</protein>
<comment type="caution">
    <text evidence="6">The sequence shown here is derived from an EMBL/GenBank/DDBJ whole genome shotgun (WGS) entry which is preliminary data.</text>
</comment>
<dbReference type="InterPro" id="IPR036322">
    <property type="entry name" value="WD40_repeat_dom_sf"/>
</dbReference>
<feature type="compositionally biased region" description="Basic and acidic residues" evidence="4">
    <location>
        <begin position="17"/>
        <end position="27"/>
    </location>
</feature>
<evidence type="ECO:0000256" key="5">
    <source>
        <dbReference type="SAM" id="Phobius"/>
    </source>
</evidence>
<feature type="repeat" description="WD" evidence="3">
    <location>
        <begin position="144"/>
        <end position="185"/>
    </location>
</feature>
<dbReference type="InterPro" id="IPR019775">
    <property type="entry name" value="WD40_repeat_CS"/>
</dbReference>
<keyword evidence="2" id="KW-0677">Repeat</keyword>
<evidence type="ECO:0000256" key="4">
    <source>
        <dbReference type="SAM" id="MobiDB-lite"/>
    </source>
</evidence>
<proteinExistence type="predicted"/>
<dbReference type="PROSITE" id="PS50082">
    <property type="entry name" value="WD_REPEATS_2"/>
    <property type="match status" value="3"/>
</dbReference>
<accession>A0AAN9TB23</accession>
<keyword evidence="5" id="KW-1133">Transmembrane helix</keyword>
<dbReference type="SMART" id="SM00320">
    <property type="entry name" value="WD40"/>
    <property type="match status" value="7"/>
</dbReference>
<dbReference type="InterPro" id="IPR051179">
    <property type="entry name" value="WD_repeat_multifunction"/>
</dbReference>
<dbReference type="SUPFAM" id="SSF50978">
    <property type="entry name" value="WD40 repeat-like"/>
    <property type="match status" value="1"/>
</dbReference>
<dbReference type="Proteomes" id="UP001367676">
    <property type="component" value="Unassembled WGS sequence"/>
</dbReference>
<feature type="transmembrane region" description="Helical" evidence="5">
    <location>
        <begin position="370"/>
        <end position="395"/>
    </location>
</feature>
<evidence type="ECO:0000313" key="6">
    <source>
        <dbReference type="EMBL" id="KAK7580607.1"/>
    </source>
</evidence>
<dbReference type="InterPro" id="IPR015943">
    <property type="entry name" value="WD40/YVTN_repeat-like_dom_sf"/>
</dbReference>
<dbReference type="AlphaFoldDB" id="A0AAN9TB23"/>
<evidence type="ECO:0008006" key="8">
    <source>
        <dbReference type="Google" id="ProtNLM"/>
    </source>
</evidence>
<reference evidence="6 7" key="1">
    <citation type="submission" date="2024-03" db="EMBL/GenBank/DDBJ databases">
        <title>Adaptation during the transition from Ophiocordyceps entomopathogen to insect associate is accompanied by gene loss and intensified selection.</title>
        <authorList>
            <person name="Ward C.M."/>
            <person name="Onetto C.A."/>
            <person name="Borneman A.R."/>
        </authorList>
    </citation>
    <scope>NUCLEOTIDE SEQUENCE [LARGE SCALE GENOMIC DNA]</scope>
    <source>
        <strain evidence="6">AWRI1</strain>
        <tissue evidence="6">Single Adult Female</tissue>
    </source>
</reference>
<keyword evidence="5" id="KW-0472">Membrane</keyword>
<evidence type="ECO:0000256" key="1">
    <source>
        <dbReference type="ARBA" id="ARBA00022574"/>
    </source>
</evidence>
<keyword evidence="5" id="KW-0812">Transmembrane</keyword>
<dbReference type="PROSITE" id="PS00678">
    <property type="entry name" value="WD_REPEATS_1"/>
    <property type="match status" value="1"/>
</dbReference>
<dbReference type="Pfam" id="PF00400">
    <property type="entry name" value="WD40"/>
    <property type="match status" value="3"/>
</dbReference>
<keyword evidence="1 3" id="KW-0853">WD repeat</keyword>
<name>A0AAN9TB23_9HEMI</name>
<evidence type="ECO:0000256" key="2">
    <source>
        <dbReference type="ARBA" id="ARBA00022737"/>
    </source>
</evidence>
<dbReference type="Gene3D" id="2.130.10.10">
    <property type="entry name" value="YVTN repeat-like/Quinoprotein amine dehydrogenase"/>
    <property type="match status" value="1"/>
</dbReference>
<sequence length="435" mass="48532">MDQPPVPPNPDDENEDLDNRLHDIDIHEVDEDSTDSGEGSIIIMNEEEGHMEELVEADDGVVLDDRNSDDMETDDRDGEFHEVNGYLNEDRVGGNHPLIRYSGHTGSVFWCDINSKDCSLAVTGSEDDRALVWNLNTGETIFECKNHTDSVTHVGFCFDGTYVATGDMAGLVQVWKLSEPEPVWSEKIDELQWLLWHKESNILFAAQKTGEIFIWKIPSGQCKVIPGHGKGTECGILMPDGKRMVVGYNDRFVKVIDLKAENVIATYKPLREMEEFTTDIDVHSDNTNFVAGFTDGGVLVGSSWSSKTLLEIDTKTKVEAVKFIAHDVSTLVAIGSSTGVDIWDYSKKVQRHSIECSSINRMLYDVNRHLIYAGGVIGEIYVISCLSGSIIYYFVGHRQNILHLSLSSDNCKMLSASEDKRSNVYDLSVLDTLAH</sequence>